<dbReference type="PANTHER" id="PTHR37809">
    <property type="entry name" value="RIBOSOMAL PROTEIN S12 METHYLTHIOTRANSFERASE ACCESSORY FACTOR YCAO"/>
    <property type="match status" value="1"/>
</dbReference>
<evidence type="ECO:0000259" key="1">
    <source>
        <dbReference type="PROSITE" id="PS51664"/>
    </source>
</evidence>
<proteinExistence type="predicted"/>
<gene>
    <name evidence="2" type="ORF">I4J89_31705</name>
</gene>
<dbReference type="PROSITE" id="PS51257">
    <property type="entry name" value="PROKAR_LIPOPROTEIN"/>
    <property type="match status" value="1"/>
</dbReference>
<dbReference type="Proteomes" id="UP000598146">
    <property type="component" value="Unassembled WGS sequence"/>
</dbReference>
<evidence type="ECO:0000313" key="3">
    <source>
        <dbReference type="Proteomes" id="UP000598146"/>
    </source>
</evidence>
<dbReference type="PROSITE" id="PS51664">
    <property type="entry name" value="YCAO"/>
    <property type="match status" value="1"/>
</dbReference>
<reference evidence="2" key="1">
    <citation type="submission" date="2020-11" db="EMBL/GenBank/DDBJ databases">
        <title>Isolation and identification of active actinomycetes.</title>
        <authorList>
            <person name="Sun X."/>
        </authorList>
    </citation>
    <scope>NUCLEOTIDE SEQUENCE</scope>
    <source>
        <strain evidence="2">NEAU-A11</strain>
    </source>
</reference>
<sequence>MGRPVEKRYYAGTHRTRSPAETLAVVQPLLAGCGITRVADITGLDRIGIPVFMAIRPNSRSLAASQGKGLDRLAAKASAVMEAIELYQAEHVARPIRLQSHAELSRSLPVADPAALPGIRGSLFRPHWPIPWIEGVELGSGDPLWVPYELVHADTTVPPMPGSGCFDRGTNGLASGNTLAEAVLHGLCEVIERDALALWEHQPEDVRDRRRLALDAVGAAAVTGLVRKFAEAGVHAVVWDVTSDVGVAAYRTVIFDATTDPLLNPVGAAFGAGCHPDPVVALVRSLTEAAQSRLTAIAGSRDDLKAGYYGPEQAARALERYRRLADAAPPGARFEEAESLATPTAEGDVAVVLSRLRDAGLTVAVAVDLSEPGCGVHVVRVVVPGLEGPTESPVYRAGARVRALAGR</sequence>
<name>A0A931CGE2_9ACTN</name>
<evidence type="ECO:0000313" key="2">
    <source>
        <dbReference type="EMBL" id="MBG0566021.1"/>
    </source>
</evidence>
<dbReference type="PANTHER" id="PTHR37809:SF1">
    <property type="entry name" value="RIBOSOMAL PROTEIN S12 METHYLTHIOTRANSFERASE ACCESSORY FACTOR YCAO"/>
    <property type="match status" value="1"/>
</dbReference>
<keyword evidence="3" id="KW-1185">Reference proteome</keyword>
<protein>
    <submittedName>
        <fullName evidence="2">YcaO-like family protein</fullName>
    </submittedName>
</protein>
<feature type="domain" description="YcaO" evidence="1">
    <location>
        <begin position="67"/>
        <end position="407"/>
    </location>
</feature>
<dbReference type="Pfam" id="PF02624">
    <property type="entry name" value="YcaO"/>
    <property type="match status" value="1"/>
</dbReference>
<dbReference type="NCBIfam" id="TIGR00702">
    <property type="entry name" value="YcaO-type kinase domain"/>
    <property type="match status" value="1"/>
</dbReference>
<comment type="caution">
    <text evidence="2">The sequence shown here is derived from an EMBL/GenBank/DDBJ whole genome shotgun (WGS) entry which is preliminary data.</text>
</comment>
<accession>A0A931CGE2</accession>
<organism evidence="2 3">
    <name type="scientific">Actinoplanes aureus</name>
    <dbReference type="NCBI Taxonomy" id="2792083"/>
    <lineage>
        <taxon>Bacteria</taxon>
        <taxon>Bacillati</taxon>
        <taxon>Actinomycetota</taxon>
        <taxon>Actinomycetes</taxon>
        <taxon>Micromonosporales</taxon>
        <taxon>Micromonosporaceae</taxon>
        <taxon>Actinoplanes</taxon>
    </lineage>
</organism>
<dbReference type="InterPro" id="IPR003776">
    <property type="entry name" value="YcaO-like_dom"/>
</dbReference>
<dbReference type="AlphaFoldDB" id="A0A931CGE2"/>
<dbReference type="Gene3D" id="3.30.1330.230">
    <property type="match status" value="1"/>
</dbReference>
<dbReference type="EMBL" id="JADQTO010000018">
    <property type="protein sequence ID" value="MBG0566021.1"/>
    <property type="molecule type" value="Genomic_DNA"/>
</dbReference>